<dbReference type="GO" id="GO:0042274">
    <property type="term" value="P:ribosomal small subunit biogenesis"/>
    <property type="evidence" value="ECO:0007669"/>
    <property type="project" value="UniProtKB-UniRule"/>
</dbReference>
<dbReference type="Pfam" id="PF07650">
    <property type="entry name" value="KH_2"/>
    <property type="match status" value="1"/>
</dbReference>
<dbReference type="GO" id="GO:0050660">
    <property type="term" value="F:flavin adenine dinucleotide binding"/>
    <property type="evidence" value="ECO:0007669"/>
    <property type="project" value="InterPro"/>
</dbReference>
<dbReference type="PANTHER" id="PTHR22777:SF32">
    <property type="entry name" value="UPF0053 INNER MEMBRANE PROTEIN YFJD"/>
    <property type="match status" value="1"/>
</dbReference>
<feature type="binding site" evidence="14">
    <location>
        <begin position="628"/>
        <end position="631"/>
    </location>
    <ligand>
        <name>GTP</name>
        <dbReference type="ChEBI" id="CHEBI:37565"/>
    </ligand>
</feature>
<feature type="transmembrane region" description="Helical" evidence="20">
    <location>
        <begin position="55"/>
        <end position="79"/>
    </location>
</feature>
<evidence type="ECO:0000313" key="26">
    <source>
        <dbReference type="Proteomes" id="UP000195106"/>
    </source>
</evidence>
<dbReference type="SUPFAM" id="SSF54814">
    <property type="entry name" value="Prokaryotic type KH domain (KH-domain type II)"/>
    <property type="match status" value="1"/>
</dbReference>
<feature type="region of interest" description="G4" evidence="16">
    <location>
        <begin position="628"/>
        <end position="631"/>
    </location>
</feature>
<dbReference type="InterPro" id="IPR027417">
    <property type="entry name" value="P-loop_NTPase"/>
</dbReference>
<dbReference type="Proteomes" id="UP000195106">
    <property type="component" value="Unassembled WGS sequence"/>
</dbReference>
<dbReference type="SUPFAM" id="SSF54631">
    <property type="entry name" value="CBS-domain pair"/>
    <property type="match status" value="1"/>
</dbReference>
<comment type="function">
    <text evidence="14">An essential GTPase that binds both GDP and GTP, with rapid nucleotide exchange. Plays a role in 16S rRNA processing and 30S ribosomal subunit biogenesis and possibly also in cell cycle regulation and energy metabolism.</text>
</comment>
<keyword evidence="8 14" id="KW-0547">Nucleotide-binding</keyword>
<evidence type="ECO:0000256" key="8">
    <source>
        <dbReference type="ARBA" id="ARBA00022741"/>
    </source>
</evidence>
<dbReference type="Pfam" id="PF00571">
    <property type="entry name" value="CBS"/>
    <property type="match status" value="2"/>
</dbReference>
<dbReference type="Gene3D" id="3.30.465.10">
    <property type="match status" value="1"/>
</dbReference>
<evidence type="ECO:0000256" key="7">
    <source>
        <dbReference type="ARBA" id="ARBA00022737"/>
    </source>
</evidence>
<feature type="region of interest" description="Disordered" evidence="19">
    <location>
        <begin position="368"/>
        <end position="508"/>
    </location>
</feature>
<evidence type="ECO:0000259" key="24">
    <source>
        <dbReference type="PROSITE" id="PS51846"/>
    </source>
</evidence>
<dbReference type="AlphaFoldDB" id="A0A251XUG0"/>
<feature type="domain" description="CBS" evidence="22">
    <location>
        <begin position="270"/>
        <end position="327"/>
    </location>
</feature>
<evidence type="ECO:0000313" key="25">
    <source>
        <dbReference type="EMBL" id="OUE08929.1"/>
    </source>
</evidence>
<keyword evidence="7" id="KW-0677">Repeat</keyword>
<dbReference type="EMBL" id="MDHJ01000001">
    <property type="protein sequence ID" value="OUE08929.1"/>
    <property type="molecule type" value="Genomic_DNA"/>
</dbReference>
<reference evidence="25 26" key="1">
    <citation type="submission" date="2016-08" db="EMBL/GenBank/DDBJ databases">
        <title>Genome sequence of Clavibacter michiganensis spp. strain CASJ009.</title>
        <authorList>
            <person name="Thapa S.P."/>
            <person name="Coaker G."/>
        </authorList>
    </citation>
    <scope>NUCLEOTIDE SEQUENCE [LARGE SCALE GENOMIC DNA]</scope>
    <source>
        <strain evidence="25">CASJ009</strain>
    </source>
</reference>
<feature type="region of interest" description="G3" evidence="16">
    <location>
        <begin position="565"/>
        <end position="568"/>
    </location>
</feature>
<evidence type="ECO:0000256" key="1">
    <source>
        <dbReference type="ARBA" id="ARBA00004651"/>
    </source>
</evidence>
<dbReference type="InterPro" id="IPR030388">
    <property type="entry name" value="G_ERA_dom"/>
</dbReference>
<dbReference type="InterPro" id="IPR006073">
    <property type="entry name" value="GTP-bd"/>
</dbReference>
<dbReference type="InterPro" id="IPR000644">
    <property type="entry name" value="CBS_dom"/>
</dbReference>
<feature type="domain" description="KH type-2" evidence="21">
    <location>
        <begin position="709"/>
        <end position="787"/>
    </location>
</feature>
<dbReference type="GO" id="GO:0003924">
    <property type="term" value="F:GTPase activity"/>
    <property type="evidence" value="ECO:0007669"/>
    <property type="project" value="UniProtKB-UniRule"/>
</dbReference>
<evidence type="ECO:0000256" key="16">
    <source>
        <dbReference type="PROSITE-ProRule" id="PRU01050"/>
    </source>
</evidence>
<feature type="binding site" evidence="14">
    <location>
        <begin position="565"/>
        <end position="569"/>
    </location>
    <ligand>
        <name>GTP</name>
        <dbReference type="ChEBI" id="CHEBI:37565"/>
    </ligand>
</feature>
<dbReference type="SUPFAM" id="SSF56176">
    <property type="entry name" value="FAD-binding/transporter-associated domain-like"/>
    <property type="match status" value="1"/>
</dbReference>
<feature type="compositionally biased region" description="Basic and acidic residues" evidence="19">
    <location>
        <begin position="488"/>
        <end position="497"/>
    </location>
</feature>
<dbReference type="PROSITE" id="PS51846">
    <property type="entry name" value="CNNM"/>
    <property type="match status" value="1"/>
</dbReference>
<keyword evidence="9 14" id="KW-0694">RNA-binding</keyword>
<dbReference type="InterPro" id="IPR009019">
    <property type="entry name" value="KH_sf_prok-type"/>
</dbReference>
<comment type="subunit">
    <text evidence="14">Monomer.</text>
</comment>
<feature type="binding site" evidence="14">
    <location>
        <begin position="518"/>
        <end position="525"/>
    </location>
    <ligand>
        <name>GTP</name>
        <dbReference type="ChEBI" id="CHEBI:37565"/>
    </ligand>
</feature>
<gene>
    <name evidence="14 25" type="primary">era</name>
    <name evidence="25" type="ORF">CMsap09_08290</name>
</gene>
<dbReference type="Gene3D" id="3.40.50.300">
    <property type="entry name" value="P-loop containing nucleotide triphosphate hydrolases"/>
    <property type="match status" value="1"/>
</dbReference>
<evidence type="ECO:0000256" key="19">
    <source>
        <dbReference type="SAM" id="MobiDB-lite"/>
    </source>
</evidence>
<dbReference type="Gene3D" id="3.10.580.10">
    <property type="entry name" value="CBS-domain"/>
    <property type="match status" value="1"/>
</dbReference>
<evidence type="ECO:0000256" key="17">
    <source>
        <dbReference type="PROSITE-ProRule" id="PRU01193"/>
    </source>
</evidence>
<comment type="similarity">
    <text evidence="2">Belongs to the UPF0053 family.</text>
</comment>
<dbReference type="InterPro" id="IPR002550">
    <property type="entry name" value="CNNM"/>
</dbReference>
<evidence type="ECO:0000259" key="21">
    <source>
        <dbReference type="PROSITE" id="PS50823"/>
    </source>
</evidence>
<dbReference type="CDD" id="cd22534">
    <property type="entry name" value="KH-II_Era"/>
    <property type="match status" value="1"/>
</dbReference>
<evidence type="ECO:0000259" key="23">
    <source>
        <dbReference type="PROSITE" id="PS51713"/>
    </source>
</evidence>
<dbReference type="PROSITE" id="PS51371">
    <property type="entry name" value="CBS"/>
    <property type="match status" value="2"/>
</dbReference>
<dbReference type="FunFam" id="3.10.580.10:FF:000002">
    <property type="entry name" value="Magnesium/cobalt efflux protein CorC"/>
    <property type="match status" value="1"/>
</dbReference>
<dbReference type="HAMAP" id="MF_00367">
    <property type="entry name" value="GTPase_Era"/>
    <property type="match status" value="1"/>
</dbReference>
<dbReference type="SMART" id="SM00116">
    <property type="entry name" value="CBS"/>
    <property type="match status" value="2"/>
</dbReference>
<keyword evidence="14" id="KW-0699">rRNA-binding</keyword>
<dbReference type="InterPro" id="IPR016169">
    <property type="entry name" value="FAD-bd_PCMH_sub2"/>
</dbReference>
<evidence type="ECO:0000256" key="20">
    <source>
        <dbReference type="SAM" id="Phobius"/>
    </source>
</evidence>
<evidence type="ECO:0000256" key="4">
    <source>
        <dbReference type="ARBA" id="ARBA00020484"/>
    </source>
</evidence>
<keyword evidence="10 17" id="KW-1133">Transmembrane helix</keyword>
<comment type="caution">
    <text evidence="25">The sequence shown here is derived from an EMBL/GenBank/DDBJ whole genome shotgun (WGS) entry which is preliminary data.</text>
</comment>
<evidence type="ECO:0000256" key="6">
    <source>
        <dbReference type="ARBA" id="ARBA00022692"/>
    </source>
</evidence>
<accession>A0A251XUG0</accession>
<dbReference type="SUPFAM" id="SSF52540">
    <property type="entry name" value="P-loop containing nucleoside triphosphate hydrolases"/>
    <property type="match status" value="1"/>
</dbReference>
<keyword evidence="6 17" id="KW-0812">Transmembrane</keyword>
<evidence type="ECO:0000256" key="9">
    <source>
        <dbReference type="ARBA" id="ARBA00022884"/>
    </source>
</evidence>
<evidence type="ECO:0000256" key="10">
    <source>
        <dbReference type="ARBA" id="ARBA00022989"/>
    </source>
</evidence>
<dbReference type="Pfam" id="PF01926">
    <property type="entry name" value="MMR_HSR1"/>
    <property type="match status" value="1"/>
</dbReference>
<feature type="compositionally biased region" description="Low complexity" evidence="19">
    <location>
        <begin position="405"/>
        <end position="425"/>
    </location>
</feature>
<sequence length="801" mass="86470">MLALLLPAFLLVVLGGLFAAAESAISSLSRADIQELALTSRARRSMLAISTDTGAYVNSLSFVRIVAETSAAVLVTLALAYTISEWWITLLVAAAIMTAVSFVLVGASPRSVGRVHARPLLAWTALLVRGIRVSIGPVADALVALGNRVTPGRPKTVATFTSEEQLLSMVDEATELEVLEEDDRELIHSIFEFNDTVVREVMIPRTDMVVVEQTVHVGSALGLFLSRGISRAPVTGRDSDEIEGVLYLRDLARMVYERPQEAERTTVDQLARPAVFVPESQKADALLRQMQLESNHLAMVVDEYGGIAGLVTLEDLIEELVGDISDEYDRDVPEYEDLGDGVYRVSARLPIDELGDLFGLELDDDDVDSAGGSSRRRSGACRSAGPWCTSAGWSSRPTGSRDAARASARSSSSATARPTHPTTTRRPPRAPPPAEDTTMTDPRDDDPAAPAPADAMPEHHADEAGAGGATGDDGTTAEPAPLSDEAWGIDRDAEPARTKRKPRGGAPAYRAGFVSFVGRPNVGKSTLTNALVGEKVAITSSKPQTTRKAIRGIVHRPDGQLILVDTPGIHRPRTLLGERLNALVQTTLGDVDVIGLCIPADERIGPGDRFINEQLDEYPRARKVAIVTKTDSASRHAVAEQLLAVQELREWDAIVPVSAVEAIQLDALVGELLKALPVSEQLYPSDAVTEEGLEARISELIREAALEGVQDELPHSLAVTIDDMIEREDKELLEIYANLFVERDSQKGIVIGAQGSRLKHVGQVARAQIEPLVGKRVFLSLRVKIAKDWQRDPKLLGRLGF</sequence>
<dbReference type="InterPro" id="IPR036318">
    <property type="entry name" value="FAD-bd_PCMH-like_sf"/>
</dbReference>
<feature type="region of interest" description="G1" evidence="16">
    <location>
        <begin position="518"/>
        <end position="525"/>
    </location>
</feature>
<dbReference type="InterPro" id="IPR005662">
    <property type="entry name" value="GTPase_Era-like"/>
</dbReference>
<proteinExistence type="inferred from homology"/>
<feature type="domain" description="Era-type G" evidence="23">
    <location>
        <begin position="510"/>
        <end position="678"/>
    </location>
</feature>
<dbReference type="PROSITE" id="PS51713">
    <property type="entry name" value="G_ERA"/>
    <property type="match status" value="1"/>
</dbReference>
<dbReference type="InterPro" id="IPR004044">
    <property type="entry name" value="KH_dom_type_2"/>
</dbReference>
<dbReference type="InterPro" id="IPR044751">
    <property type="entry name" value="Ion_transp-like_CBS"/>
</dbReference>
<evidence type="ECO:0000256" key="18">
    <source>
        <dbReference type="RuleBase" id="RU003761"/>
    </source>
</evidence>
<evidence type="ECO:0000256" key="11">
    <source>
        <dbReference type="ARBA" id="ARBA00023122"/>
    </source>
</evidence>
<dbReference type="GO" id="GO:0005737">
    <property type="term" value="C:cytoplasm"/>
    <property type="evidence" value="ECO:0007669"/>
    <property type="project" value="UniProtKB-SubCell"/>
</dbReference>
<evidence type="ECO:0000256" key="13">
    <source>
        <dbReference type="ARBA" id="ARBA00023136"/>
    </source>
</evidence>
<dbReference type="GO" id="GO:0070181">
    <property type="term" value="F:small ribosomal subunit rRNA binding"/>
    <property type="evidence" value="ECO:0007669"/>
    <property type="project" value="UniProtKB-UniRule"/>
</dbReference>
<dbReference type="GO" id="GO:0005525">
    <property type="term" value="F:GTP binding"/>
    <property type="evidence" value="ECO:0007669"/>
    <property type="project" value="UniProtKB-UniRule"/>
</dbReference>
<feature type="region of interest" description="G2" evidence="16">
    <location>
        <begin position="544"/>
        <end position="548"/>
    </location>
</feature>
<dbReference type="PANTHER" id="PTHR22777">
    <property type="entry name" value="HEMOLYSIN-RELATED"/>
    <property type="match status" value="1"/>
</dbReference>
<dbReference type="NCBIfam" id="TIGR00436">
    <property type="entry name" value="era"/>
    <property type="match status" value="1"/>
</dbReference>
<keyword evidence="11 15" id="KW-0129">CBS domain</keyword>
<evidence type="ECO:0000256" key="12">
    <source>
        <dbReference type="ARBA" id="ARBA00023134"/>
    </source>
</evidence>
<evidence type="ECO:0000256" key="5">
    <source>
        <dbReference type="ARBA" id="ARBA00022475"/>
    </source>
</evidence>
<comment type="subcellular location">
    <subcellularLocation>
        <location evidence="1">Cell membrane</location>
        <topology evidence="1">Multi-pass membrane protein</topology>
    </subcellularLocation>
    <subcellularLocation>
        <location evidence="14">Cytoplasm</location>
    </subcellularLocation>
    <subcellularLocation>
        <location evidence="14">Cell membrane</location>
        <topology evidence="14">Peripheral membrane protein</topology>
    </subcellularLocation>
</comment>
<dbReference type="Pfam" id="PF01595">
    <property type="entry name" value="CNNM"/>
    <property type="match status" value="1"/>
</dbReference>
<keyword evidence="12 14" id="KW-0342">GTP-binding</keyword>
<feature type="domain" description="CBS" evidence="22">
    <location>
        <begin position="202"/>
        <end position="263"/>
    </location>
</feature>
<dbReference type="CDD" id="cd04163">
    <property type="entry name" value="Era"/>
    <property type="match status" value="1"/>
</dbReference>
<dbReference type="InterPro" id="IPR046342">
    <property type="entry name" value="CBS_dom_sf"/>
</dbReference>
<organism evidence="25 26">
    <name type="scientific">Clavibacter michiganensis</name>
    <dbReference type="NCBI Taxonomy" id="28447"/>
    <lineage>
        <taxon>Bacteria</taxon>
        <taxon>Bacillati</taxon>
        <taxon>Actinomycetota</taxon>
        <taxon>Actinomycetes</taxon>
        <taxon>Micrococcales</taxon>
        <taxon>Microbacteriaceae</taxon>
        <taxon>Clavibacter</taxon>
    </lineage>
</organism>
<evidence type="ECO:0000259" key="22">
    <source>
        <dbReference type="PROSITE" id="PS51371"/>
    </source>
</evidence>
<dbReference type="NCBIfam" id="TIGR00231">
    <property type="entry name" value="small_GTP"/>
    <property type="match status" value="1"/>
</dbReference>
<name>A0A251XUG0_9MICO</name>
<dbReference type="InterPro" id="IPR005225">
    <property type="entry name" value="Small_GTP-bd"/>
</dbReference>
<evidence type="ECO:0000256" key="15">
    <source>
        <dbReference type="PROSITE-ProRule" id="PRU00703"/>
    </source>
</evidence>
<dbReference type="InterPro" id="IPR015946">
    <property type="entry name" value="KH_dom-like_a/b"/>
</dbReference>
<dbReference type="NCBIfam" id="NF000908">
    <property type="entry name" value="PRK00089.1"/>
    <property type="match status" value="1"/>
</dbReference>
<evidence type="ECO:0000256" key="2">
    <source>
        <dbReference type="ARBA" id="ARBA00006337"/>
    </source>
</evidence>
<dbReference type="CDD" id="cd04590">
    <property type="entry name" value="CBS_pair_CorC_HlyC_assoc"/>
    <property type="match status" value="1"/>
</dbReference>
<comment type="similarity">
    <text evidence="3 14 16 18">Belongs to the TRAFAC class TrmE-Era-EngA-EngB-Septin-like GTPase superfamily. Era GTPase family.</text>
</comment>
<dbReference type="PROSITE" id="PS50823">
    <property type="entry name" value="KH_TYPE_2"/>
    <property type="match status" value="1"/>
</dbReference>
<keyword evidence="5 14" id="KW-1003">Cell membrane</keyword>
<dbReference type="PRINTS" id="PR00326">
    <property type="entry name" value="GTP1OBG"/>
</dbReference>
<dbReference type="Gene3D" id="3.30.300.20">
    <property type="match status" value="1"/>
</dbReference>
<dbReference type="GO" id="GO:0005886">
    <property type="term" value="C:plasma membrane"/>
    <property type="evidence" value="ECO:0007669"/>
    <property type="project" value="UniProtKB-SubCell"/>
</dbReference>
<keyword evidence="14" id="KW-0963">Cytoplasm</keyword>
<evidence type="ECO:0000256" key="3">
    <source>
        <dbReference type="ARBA" id="ARBA00007921"/>
    </source>
</evidence>
<feature type="domain" description="CNNM transmembrane" evidence="24">
    <location>
        <begin position="1"/>
        <end position="183"/>
    </location>
</feature>
<feature type="transmembrane region" description="Helical" evidence="20">
    <location>
        <begin position="86"/>
        <end position="107"/>
    </location>
</feature>
<keyword evidence="14" id="KW-0690">Ribosome biogenesis</keyword>
<protein>
    <recommendedName>
        <fullName evidence="4 14">GTPase Era</fullName>
    </recommendedName>
</protein>
<keyword evidence="13 14" id="KW-0472">Membrane</keyword>
<evidence type="ECO:0000256" key="14">
    <source>
        <dbReference type="HAMAP-Rule" id="MF_00367"/>
    </source>
</evidence>
<feature type="region of interest" description="G5" evidence="16">
    <location>
        <begin position="657"/>
        <end position="659"/>
    </location>
</feature>